<dbReference type="AlphaFoldDB" id="X0QF37"/>
<dbReference type="InterPro" id="IPR036852">
    <property type="entry name" value="Peptidase_S8/S53_dom_sf"/>
</dbReference>
<dbReference type="STRING" id="1423743.FD41_GL001284"/>
<keyword evidence="5" id="KW-0720">Serine protease</keyword>
<dbReference type="GO" id="GO:0008240">
    <property type="term" value="F:tripeptidyl-peptidase activity"/>
    <property type="evidence" value="ECO:0007669"/>
    <property type="project" value="TreeGrafter"/>
</dbReference>
<evidence type="ECO:0000256" key="3">
    <source>
        <dbReference type="ARBA" id="ARBA00022723"/>
    </source>
</evidence>
<dbReference type="PATRIC" id="fig|1423743.5.peg.1335"/>
<dbReference type="GO" id="GO:0004252">
    <property type="term" value="F:serine-type endopeptidase activity"/>
    <property type="evidence" value="ECO:0007669"/>
    <property type="project" value="InterPro"/>
</dbReference>
<dbReference type="Pfam" id="PF09286">
    <property type="entry name" value="Pro-kuma_activ"/>
    <property type="match status" value="1"/>
</dbReference>
<dbReference type="SUPFAM" id="SSF54897">
    <property type="entry name" value="Protease propeptides/inhibitors"/>
    <property type="match status" value="1"/>
</dbReference>
<keyword evidence="7" id="KW-0865">Zymogen</keyword>
<evidence type="ECO:0000256" key="5">
    <source>
        <dbReference type="ARBA" id="ARBA00022825"/>
    </source>
</evidence>
<sequence>MIILRGKQVIIATLSGLLAMGTGFSANAKTKKPDNRQTIVNVSLKPTSQSKLTNYVYDTVDPTSANYHRYLTPAEFAQKFGQSKGYIASFKNYLKKYHVSATAYPGNLALKVKGTKTNVNRAFHAKYISKAKTNYQLPGTLSKQVVAVIGIFAPNSKTAKKTTSKKNSAKQTAKQKIAYLKKIAKTANASKSDLVPNTKLSTTAFSKAYGPLKFADNYQLNALYSQGLQGFGQRVGIISNSDFHIGDIQKYWQKNGINAKPSQIRRYYTISSKKYTRMLSNYMFTVASLEATLDLQQATSVAPKADYDVYIGLPVNGATTITSAHYTSFMEAIGDNIDRQISTSFTPGVERKSGWPDSSASPASYNAAFNLMLEQAAAKGITVFRATGDHGPYEDPIAAQNHAASTSPYQVMVGGTTLPYSKEINGKKVTVSKERAWGDTYTAKASELKKGFFPGGGGGGFSALNPTPRYQLGVPGVNTFRAIQLLKYIGKGKFLVNKQPKVITGTGHSRNLPDVAGDADPHSGYATYISAYSVATKNKKEIRTLHKIWLIGGGTSYVAPQMAAANAVMNSGRTTPLGFWNPQIYRFAQQADSPFNPLNDTKNNNNLYYTGQPGTVYNQASGLGTINFEKLFTQFNQETDE</sequence>
<dbReference type="RefSeq" id="WP_035180398.1">
    <property type="nucleotide sequence ID" value="NZ_AZFY01000145.1"/>
</dbReference>
<dbReference type="SMART" id="SM00944">
    <property type="entry name" value="Pro-kuma_activ"/>
    <property type="match status" value="1"/>
</dbReference>
<dbReference type="Proteomes" id="UP000019488">
    <property type="component" value="Unassembled WGS sequence"/>
</dbReference>
<evidence type="ECO:0000313" key="13">
    <source>
        <dbReference type="Proteomes" id="UP000051966"/>
    </source>
</evidence>
<dbReference type="GO" id="GO:0006508">
    <property type="term" value="P:proteolysis"/>
    <property type="evidence" value="ECO:0007669"/>
    <property type="project" value="UniProtKB-KW"/>
</dbReference>
<feature type="signal peptide" evidence="8">
    <location>
        <begin position="1"/>
        <end position="28"/>
    </location>
</feature>
<dbReference type="GO" id="GO:0046872">
    <property type="term" value="F:metal ion binding"/>
    <property type="evidence" value="ECO:0007669"/>
    <property type="project" value="UniProtKB-KW"/>
</dbReference>
<evidence type="ECO:0000256" key="1">
    <source>
        <dbReference type="ARBA" id="ARBA00001913"/>
    </source>
</evidence>
<gene>
    <name evidence="11" type="ORF">FD41_GL001284</name>
    <name evidence="10" type="ORF">JCM14108_2254</name>
</gene>
<dbReference type="eggNOG" id="COG4934">
    <property type="taxonomic scope" value="Bacteria"/>
</dbReference>
<feature type="domain" description="Peptidase S53" evidence="9">
    <location>
        <begin position="208"/>
        <end position="638"/>
    </location>
</feature>
<keyword evidence="4" id="KW-0378">Hydrolase</keyword>
<dbReference type="Gene3D" id="3.40.50.200">
    <property type="entry name" value="Peptidase S8/S53 domain"/>
    <property type="match status" value="1"/>
</dbReference>
<dbReference type="InterPro" id="IPR015366">
    <property type="entry name" value="S53_propep"/>
</dbReference>
<reference evidence="11 13" key="2">
    <citation type="journal article" date="2015" name="Genome Announc.">
        <title>Expanding the biotechnology potential of lactobacilli through comparative genomics of 213 strains and associated genera.</title>
        <authorList>
            <person name="Sun Z."/>
            <person name="Harris H.M."/>
            <person name="McCann A."/>
            <person name="Guo C."/>
            <person name="Argimon S."/>
            <person name="Zhang W."/>
            <person name="Yang X."/>
            <person name="Jeffery I.B."/>
            <person name="Cooney J.C."/>
            <person name="Kagawa T.F."/>
            <person name="Liu W."/>
            <person name="Song Y."/>
            <person name="Salvetti E."/>
            <person name="Wrobel A."/>
            <person name="Rasinkangas P."/>
            <person name="Parkhill J."/>
            <person name="Rea M.C."/>
            <person name="O'Sullivan O."/>
            <person name="Ritari J."/>
            <person name="Douillard F.P."/>
            <person name="Paul Ross R."/>
            <person name="Yang R."/>
            <person name="Briner A.E."/>
            <person name="Felis G.E."/>
            <person name="de Vos W.M."/>
            <person name="Barrangou R."/>
            <person name="Klaenhammer T.R."/>
            <person name="Caufield P.W."/>
            <person name="Cui Y."/>
            <person name="Zhang H."/>
            <person name="O'Toole P.W."/>
        </authorList>
    </citation>
    <scope>NUCLEOTIDE SEQUENCE [LARGE SCALE GENOMIC DNA]</scope>
    <source>
        <strain evidence="11 13">DSM 18382</strain>
    </source>
</reference>
<proteinExistence type="predicted"/>
<reference evidence="10" key="1">
    <citation type="journal article" date="2014" name="Genome Announc.">
        <title>Draft Genome Sequences of Two Lactobacillus Strains, L. farraginis JCM 14108T and L. composti JCM 14202T, Isolated from Compost of Distilled Shochu Residue.</title>
        <authorList>
            <person name="Yuki M."/>
            <person name="Oshima K."/>
            <person name="Suda W."/>
            <person name="Kitahara M."/>
            <person name="Kitamura K."/>
            <person name="Iida T."/>
            <person name="Hattori M."/>
            <person name="Ohkuma M."/>
        </authorList>
    </citation>
    <scope>NUCLEOTIDE SEQUENCE [LARGE SCALE GENOMIC DNA]</scope>
    <source>
        <strain evidence="10">JCM 14108</strain>
    </source>
</reference>
<accession>X0QF37</accession>
<evidence type="ECO:0000256" key="7">
    <source>
        <dbReference type="ARBA" id="ARBA00023145"/>
    </source>
</evidence>
<dbReference type="EMBL" id="AZFY01000145">
    <property type="protein sequence ID" value="KRM02083.1"/>
    <property type="molecule type" value="Genomic_DNA"/>
</dbReference>
<keyword evidence="2" id="KW-0645">Protease</keyword>
<comment type="cofactor">
    <cofactor evidence="1">
        <name>Ca(2+)</name>
        <dbReference type="ChEBI" id="CHEBI:29108"/>
    </cofactor>
</comment>
<dbReference type="PANTHER" id="PTHR14218:SF15">
    <property type="entry name" value="TRIPEPTIDYL-PEPTIDASE 1"/>
    <property type="match status" value="1"/>
</dbReference>
<evidence type="ECO:0000259" key="9">
    <source>
        <dbReference type="PROSITE" id="PS51695"/>
    </source>
</evidence>
<evidence type="ECO:0000313" key="12">
    <source>
        <dbReference type="Proteomes" id="UP000019488"/>
    </source>
</evidence>
<dbReference type="SUPFAM" id="SSF52743">
    <property type="entry name" value="Subtilisin-like"/>
    <property type="match status" value="1"/>
</dbReference>
<evidence type="ECO:0000256" key="6">
    <source>
        <dbReference type="ARBA" id="ARBA00022837"/>
    </source>
</evidence>
<evidence type="ECO:0000256" key="2">
    <source>
        <dbReference type="ARBA" id="ARBA00022670"/>
    </source>
</evidence>
<protein>
    <submittedName>
        <fullName evidence="11">S53 peptidase</fullName>
    </submittedName>
</protein>
<evidence type="ECO:0000256" key="4">
    <source>
        <dbReference type="ARBA" id="ARBA00022801"/>
    </source>
</evidence>
<dbReference type="Proteomes" id="UP000051966">
    <property type="component" value="Unassembled WGS sequence"/>
</dbReference>
<name>X0QF37_9LACO</name>
<keyword evidence="8" id="KW-0732">Signal</keyword>
<dbReference type="OrthoDB" id="2263086at2"/>
<evidence type="ECO:0000313" key="11">
    <source>
        <dbReference type="EMBL" id="KRM02083.1"/>
    </source>
</evidence>
<organism evidence="10 12">
    <name type="scientific">Lentilactobacillus farraginis DSM 18382 = JCM 14108</name>
    <dbReference type="NCBI Taxonomy" id="1423743"/>
    <lineage>
        <taxon>Bacteria</taxon>
        <taxon>Bacillati</taxon>
        <taxon>Bacillota</taxon>
        <taxon>Bacilli</taxon>
        <taxon>Lactobacillales</taxon>
        <taxon>Lactobacillaceae</taxon>
        <taxon>Lentilactobacillus</taxon>
    </lineage>
</organism>
<keyword evidence="13" id="KW-1185">Reference proteome</keyword>
<keyword evidence="6" id="KW-0106">Calcium</keyword>
<dbReference type="InterPro" id="IPR050819">
    <property type="entry name" value="Tripeptidyl-peptidase_I"/>
</dbReference>
<dbReference type="CDD" id="cd11377">
    <property type="entry name" value="Pro-peptidase_S53"/>
    <property type="match status" value="1"/>
</dbReference>
<dbReference type="PROSITE" id="PS51695">
    <property type="entry name" value="SEDOLISIN"/>
    <property type="match status" value="1"/>
</dbReference>
<comment type="caution">
    <text evidence="10">The sequence shown here is derived from an EMBL/GenBank/DDBJ whole genome shotgun (WGS) entry which is preliminary data.</text>
</comment>
<keyword evidence="3" id="KW-0479">Metal-binding</keyword>
<dbReference type="InterPro" id="IPR030400">
    <property type="entry name" value="Sedolisin_dom"/>
</dbReference>
<feature type="chain" id="PRO_5007738658" evidence="8">
    <location>
        <begin position="29"/>
        <end position="641"/>
    </location>
</feature>
<dbReference type="EMBL" id="BAKI01000027">
    <property type="protein sequence ID" value="GAF37235.1"/>
    <property type="molecule type" value="Genomic_DNA"/>
</dbReference>
<evidence type="ECO:0000313" key="10">
    <source>
        <dbReference type="EMBL" id="GAF37235.1"/>
    </source>
</evidence>
<dbReference type="PANTHER" id="PTHR14218">
    <property type="entry name" value="PROTEASE S8 TRIPEPTIDYL PEPTIDASE I CLN2"/>
    <property type="match status" value="1"/>
</dbReference>
<evidence type="ECO:0000256" key="8">
    <source>
        <dbReference type="SAM" id="SignalP"/>
    </source>
</evidence>